<dbReference type="InParanoid" id="A0A067QSP2"/>
<sequence>MNRIRMLAAENTELQNLVLFERRQGQKHKVSLAAVREENLNLRKERNLQAEQIKQLQAENFAATQLIEKLKAMKDDKTQVRLNFLLHCGAWL</sequence>
<dbReference type="Proteomes" id="UP000027135">
    <property type="component" value="Unassembled WGS sequence"/>
</dbReference>
<dbReference type="EMBL" id="KK853600">
    <property type="protein sequence ID" value="KDR06384.1"/>
    <property type="molecule type" value="Genomic_DNA"/>
</dbReference>
<organism evidence="2 3">
    <name type="scientific">Zootermopsis nevadensis</name>
    <name type="common">Dampwood termite</name>
    <dbReference type="NCBI Taxonomy" id="136037"/>
    <lineage>
        <taxon>Eukaryota</taxon>
        <taxon>Metazoa</taxon>
        <taxon>Ecdysozoa</taxon>
        <taxon>Arthropoda</taxon>
        <taxon>Hexapoda</taxon>
        <taxon>Insecta</taxon>
        <taxon>Pterygota</taxon>
        <taxon>Neoptera</taxon>
        <taxon>Polyneoptera</taxon>
        <taxon>Dictyoptera</taxon>
        <taxon>Blattodea</taxon>
        <taxon>Blattoidea</taxon>
        <taxon>Termitoidae</taxon>
        <taxon>Termopsidae</taxon>
        <taxon>Zootermopsis</taxon>
    </lineage>
</organism>
<accession>A0A067QSP2</accession>
<keyword evidence="1" id="KW-0175">Coiled coil</keyword>
<evidence type="ECO:0000313" key="3">
    <source>
        <dbReference type="Proteomes" id="UP000027135"/>
    </source>
</evidence>
<evidence type="ECO:0000313" key="2">
    <source>
        <dbReference type="EMBL" id="KDR06384.1"/>
    </source>
</evidence>
<evidence type="ECO:0000256" key="1">
    <source>
        <dbReference type="SAM" id="Coils"/>
    </source>
</evidence>
<proteinExistence type="predicted"/>
<reference evidence="2 3" key="1">
    <citation type="journal article" date="2014" name="Nat. Commun.">
        <title>Molecular traces of alternative social organization in a termite genome.</title>
        <authorList>
            <person name="Terrapon N."/>
            <person name="Li C."/>
            <person name="Robertson H.M."/>
            <person name="Ji L."/>
            <person name="Meng X."/>
            <person name="Booth W."/>
            <person name="Chen Z."/>
            <person name="Childers C.P."/>
            <person name="Glastad K.M."/>
            <person name="Gokhale K."/>
            <person name="Gowin J."/>
            <person name="Gronenberg W."/>
            <person name="Hermansen R.A."/>
            <person name="Hu H."/>
            <person name="Hunt B.G."/>
            <person name="Huylmans A.K."/>
            <person name="Khalil S.M."/>
            <person name="Mitchell R.D."/>
            <person name="Munoz-Torres M.C."/>
            <person name="Mustard J.A."/>
            <person name="Pan H."/>
            <person name="Reese J.T."/>
            <person name="Scharf M.E."/>
            <person name="Sun F."/>
            <person name="Vogel H."/>
            <person name="Xiao J."/>
            <person name="Yang W."/>
            <person name="Yang Z."/>
            <person name="Yang Z."/>
            <person name="Zhou J."/>
            <person name="Zhu J."/>
            <person name="Brent C.S."/>
            <person name="Elsik C.G."/>
            <person name="Goodisman M.A."/>
            <person name="Liberles D.A."/>
            <person name="Roe R.M."/>
            <person name="Vargo E.L."/>
            <person name="Vilcinskas A."/>
            <person name="Wang J."/>
            <person name="Bornberg-Bauer E."/>
            <person name="Korb J."/>
            <person name="Zhang G."/>
            <person name="Liebig J."/>
        </authorList>
    </citation>
    <scope>NUCLEOTIDE SEQUENCE [LARGE SCALE GENOMIC DNA]</scope>
    <source>
        <tissue evidence="2">Whole organism</tissue>
    </source>
</reference>
<gene>
    <name evidence="2" type="ORF">L798_04555</name>
</gene>
<protein>
    <submittedName>
        <fullName evidence="2">Uncharacterized protein</fullName>
    </submittedName>
</protein>
<dbReference type="AlphaFoldDB" id="A0A067QSP2"/>
<feature type="coiled-coil region" evidence="1">
    <location>
        <begin position="32"/>
        <end position="73"/>
    </location>
</feature>
<name>A0A067QSP2_ZOONE</name>
<keyword evidence="3" id="KW-1185">Reference proteome</keyword>